<accession>A0ACC1SC63</accession>
<proteinExistence type="predicted"/>
<reference evidence="1" key="1">
    <citation type="submission" date="2022-07" db="EMBL/GenBank/DDBJ databases">
        <title>Genome Sequence of Phlebia brevispora.</title>
        <authorList>
            <person name="Buettner E."/>
        </authorList>
    </citation>
    <scope>NUCLEOTIDE SEQUENCE</scope>
    <source>
        <strain evidence="1">MPL23</strain>
    </source>
</reference>
<dbReference type="Proteomes" id="UP001148662">
    <property type="component" value="Unassembled WGS sequence"/>
</dbReference>
<comment type="caution">
    <text evidence="1">The sequence shown here is derived from an EMBL/GenBank/DDBJ whole genome shotgun (WGS) entry which is preliminary data.</text>
</comment>
<organism evidence="1 2">
    <name type="scientific">Phlebia brevispora</name>
    <dbReference type="NCBI Taxonomy" id="194682"/>
    <lineage>
        <taxon>Eukaryota</taxon>
        <taxon>Fungi</taxon>
        <taxon>Dikarya</taxon>
        <taxon>Basidiomycota</taxon>
        <taxon>Agaricomycotina</taxon>
        <taxon>Agaricomycetes</taxon>
        <taxon>Polyporales</taxon>
        <taxon>Meruliaceae</taxon>
        <taxon>Phlebia</taxon>
    </lineage>
</organism>
<sequence>MSEVYDPISDVLVYISQLGLEDIESLQGRSHGKDEGEFGYSDEELAMLLFVEEAEGLLNIAKERRAESFETRFSLLQSLADLEEEARYDHQVALAISEGRPIPPRSEQRSIIITPNRLSDEPPEEPESDSDSSSASSDDDSYFATSSSTTLDDFDEAGPSLSSHFTPKEDELLSCTICGDVISGLVLTAPCGHSFDTTCMETMFQKATVDETLYPPRCCLMPIPVTDIRQHVDARIMRDFEKKSIEFDTPLGNRVYCCRARCSTFLGASTSTPSSLHCPNEDCVAMTCGSCRREAHLGSDCSSDRESEEHEFARMAADFHDRVGWQRCYSCHHLVEKSDGCYHMTCLCKAQFCYLCAAPWKECDCPQFEIPPELIHL</sequence>
<keyword evidence="2" id="KW-1185">Reference proteome</keyword>
<name>A0ACC1SC63_9APHY</name>
<dbReference type="EMBL" id="JANHOG010001465">
    <property type="protein sequence ID" value="KAJ3536640.1"/>
    <property type="molecule type" value="Genomic_DNA"/>
</dbReference>
<protein>
    <submittedName>
        <fullName evidence="1">Uncharacterized protein</fullName>
    </submittedName>
</protein>
<gene>
    <name evidence="1" type="ORF">NM688_g6810</name>
</gene>
<evidence type="ECO:0000313" key="1">
    <source>
        <dbReference type="EMBL" id="KAJ3536640.1"/>
    </source>
</evidence>
<evidence type="ECO:0000313" key="2">
    <source>
        <dbReference type="Proteomes" id="UP001148662"/>
    </source>
</evidence>